<accession>A0AAN9K1W9</accession>
<keyword evidence="2" id="KW-1185">Reference proteome</keyword>
<evidence type="ECO:0000313" key="2">
    <source>
        <dbReference type="Proteomes" id="UP001367508"/>
    </source>
</evidence>
<dbReference type="Proteomes" id="UP001367508">
    <property type="component" value="Unassembled WGS sequence"/>
</dbReference>
<evidence type="ECO:0000313" key="1">
    <source>
        <dbReference type="EMBL" id="KAK7308501.1"/>
    </source>
</evidence>
<gene>
    <name evidence="1" type="ORF">VNO77_42109</name>
</gene>
<sequence>MLLGRPFVGTRIELGPPVVALHMVEIPPPAVWSTHGSLTQVATCLELISVLFIGIPAKELMDQGKDNVHLPSYTLGDKLLYGSIIFALAGAYWAAPPVYQF</sequence>
<organism evidence="1 2">
    <name type="scientific">Canavalia gladiata</name>
    <name type="common">Sword bean</name>
    <name type="synonym">Dolichos gladiatus</name>
    <dbReference type="NCBI Taxonomy" id="3824"/>
    <lineage>
        <taxon>Eukaryota</taxon>
        <taxon>Viridiplantae</taxon>
        <taxon>Streptophyta</taxon>
        <taxon>Embryophyta</taxon>
        <taxon>Tracheophyta</taxon>
        <taxon>Spermatophyta</taxon>
        <taxon>Magnoliopsida</taxon>
        <taxon>eudicotyledons</taxon>
        <taxon>Gunneridae</taxon>
        <taxon>Pentapetalae</taxon>
        <taxon>rosids</taxon>
        <taxon>fabids</taxon>
        <taxon>Fabales</taxon>
        <taxon>Fabaceae</taxon>
        <taxon>Papilionoideae</taxon>
        <taxon>50 kb inversion clade</taxon>
        <taxon>NPAAA clade</taxon>
        <taxon>indigoferoid/millettioid clade</taxon>
        <taxon>Phaseoleae</taxon>
        <taxon>Canavalia</taxon>
    </lineage>
</organism>
<reference evidence="1 2" key="1">
    <citation type="submission" date="2024-01" db="EMBL/GenBank/DDBJ databases">
        <title>The genomes of 5 underutilized Papilionoideae crops provide insights into root nodulation and disease resistanc.</title>
        <authorList>
            <person name="Jiang F."/>
        </authorList>
    </citation>
    <scope>NUCLEOTIDE SEQUENCE [LARGE SCALE GENOMIC DNA]</scope>
    <source>
        <strain evidence="1">LVBAO_FW01</strain>
        <tissue evidence="1">Leaves</tissue>
    </source>
</reference>
<proteinExistence type="predicted"/>
<comment type="caution">
    <text evidence="1">The sequence shown here is derived from an EMBL/GenBank/DDBJ whole genome shotgun (WGS) entry which is preliminary data.</text>
</comment>
<dbReference type="EMBL" id="JAYMYQ010000010">
    <property type="protein sequence ID" value="KAK7308501.1"/>
    <property type="molecule type" value="Genomic_DNA"/>
</dbReference>
<name>A0AAN9K1W9_CANGL</name>
<protein>
    <submittedName>
        <fullName evidence="1">Uncharacterized protein</fullName>
    </submittedName>
</protein>
<dbReference type="AlphaFoldDB" id="A0AAN9K1W9"/>